<dbReference type="Pfam" id="PF05478">
    <property type="entry name" value="Prominin"/>
    <property type="match status" value="1"/>
</dbReference>
<evidence type="ECO:0000313" key="10">
    <source>
        <dbReference type="Proteomes" id="UP000735302"/>
    </source>
</evidence>
<keyword evidence="3 8" id="KW-0812">Transmembrane</keyword>
<sequence length="553" mass="61703">MFANLRRVLGLDSANNVTVHCHCPSTHRCVWPNHGLEYCGYGGMAFETEDDLISEWRNWFDNLDVDIFRLLNDYNLLGAPKGNGTWIADTIFPGYDLDFKLAQFFRDCGEGKTLYSALQLSETELTVDNLIFKRYREIFETIGPEVTKDVDFIGTYLHLPELITFLDTMASIDGKLQYRAFQGVLQQNPAALTTKFQRNLKAHIRTITNPTEKKKVSKNVAEMRAITRPTPSNNLTNKCSNLKSLLININATVAQLTNETLNETLSLITERVAKIESQSAAGLESSMSKELGVCKPLYDIYDDIFVKTLCKYALGSLIAWLCAMGMTAVFLLLTTCFSCKLSKHLYRVHCAAGMRVDSKESYKKVGQTWKQIKGKSKPTEAVDFHAGGSADDRVSMETDIQSVRGAASERDKESERTAARGRGIGSQESSVSDETSSGGSKSVSSQLDLGLSKYPYSSWFVQVLAQLLMHGPQDSGSSDALWGRECWEEGAILLWKIRNPLTFLLCYLKAGQNALGHYLPFPCVGSRKCQYHGKSQKQLLSLSCGRCIPQLRQ</sequence>
<accession>A0AAV4B6B2</accession>
<evidence type="ECO:0000256" key="5">
    <source>
        <dbReference type="ARBA" id="ARBA00023136"/>
    </source>
</evidence>
<dbReference type="EMBL" id="BLXT01004580">
    <property type="protein sequence ID" value="GFO14643.1"/>
    <property type="molecule type" value="Genomic_DNA"/>
</dbReference>
<dbReference type="Proteomes" id="UP000735302">
    <property type="component" value="Unassembled WGS sequence"/>
</dbReference>
<feature type="transmembrane region" description="Helical" evidence="8">
    <location>
        <begin position="317"/>
        <end position="337"/>
    </location>
</feature>
<feature type="region of interest" description="Disordered" evidence="7">
    <location>
        <begin position="401"/>
        <end position="445"/>
    </location>
</feature>
<feature type="compositionally biased region" description="Low complexity" evidence="7">
    <location>
        <begin position="426"/>
        <end position="445"/>
    </location>
</feature>
<organism evidence="9 10">
    <name type="scientific">Plakobranchus ocellatus</name>
    <dbReference type="NCBI Taxonomy" id="259542"/>
    <lineage>
        <taxon>Eukaryota</taxon>
        <taxon>Metazoa</taxon>
        <taxon>Spiralia</taxon>
        <taxon>Lophotrochozoa</taxon>
        <taxon>Mollusca</taxon>
        <taxon>Gastropoda</taxon>
        <taxon>Heterobranchia</taxon>
        <taxon>Euthyneura</taxon>
        <taxon>Panpulmonata</taxon>
        <taxon>Sacoglossa</taxon>
        <taxon>Placobranchoidea</taxon>
        <taxon>Plakobranchidae</taxon>
        <taxon>Plakobranchus</taxon>
    </lineage>
</organism>
<dbReference type="PANTHER" id="PTHR22730:SF1">
    <property type="entry name" value="PROMININ-LIKE PROTEIN"/>
    <property type="match status" value="1"/>
</dbReference>
<evidence type="ECO:0000256" key="4">
    <source>
        <dbReference type="ARBA" id="ARBA00022989"/>
    </source>
</evidence>
<proteinExistence type="inferred from homology"/>
<evidence type="ECO:0000256" key="2">
    <source>
        <dbReference type="ARBA" id="ARBA00006058"/>
    </source>
</evidence>
<dbReference type="InterPro" id="IPR008795">
    <property type="entry name" value="Prominin"/>
</dbReference>
<evidence type="ECO:0000256" key="6">
    <source>
        <dbReference type="ARBA" id="ARBA00023180"/>
    </source>
</evidence>
<evidence type="ECO:0000256" key="8">
    <source>
        <dbReference type="SAM" id="Phobius"/>
    </source>
</evidence>
<keyword evidence="6" id="KW-0325">Glycoprotein</keyword>
<keyword evidence="5 8" id="KW-0472">Membrane</keyword>
<gene>
    <name evidence="9" type="ORF">PoB_004114800</name>
</gene>
<dbReference type="PANTHER" id="PTHR22730">
    <property type="entry name" value="PROMININ PROM PROTEIN"/>
    <property type="match status" value="1"/>
</dbReference>
<feature type="compositionally biased region" description="Basic and acidic residues" evidence="7">
    <location>
        <begin position="407"/>
        <end position="418"/>
    </location>
</feature>
<evidence type="ECO:0000256" key="1">
    <source>
        <dbReference type="ARBA" id="ARBA00004141"/>
    </source>
</evidence>
<keyword evidence="4 8" id="KW-1133">Transmembrane helix</keyword>
<comment type="similarity">
    <text evidence="2">Belongs to the prominin family.</text>
</comment>
<protein>
    <submittedName>
        <fullName evidence="9">Prominin-1-a</fullName>
    </submittedName>
</protein>
<evidence type="ECO:0000313" key="9">
    <source>
        <dbReference type="EMBL" id="GFO14643.1"/>
    </source>
</evidence>
<comment type="caution">
    <text evidence="9">The sequence shown here is derived from an EMBL/GenBank/DDBJ whole genome shotgun (WGS) entry which is preliminary data.</text>
</comment>
<name>A0AAV4B6B2_9GAST</name>
<reference evidence="9 10" key="1">
    <citation type="journal article" date="2021" name="Elife">
        <title>Chloroplast acquisition without the gene transfer in kleptoplastic sea slugs, Plakobranchus ocellatus.</title>
        <authorList>
            <person name="Maeda T."/>
            <person name="Takahashi S."/>
            <person name="Yoshida T."/>
            <person name="Shimamura S."/>
            <person name="Takaki Y."/>
            <person name="Nagai Y."/>
            <person name="Toyoda A."/>
            <person name="Suzuki Y."/>
            <person name="Arimoto A."/>
            <person name="Ishii H."/>
            <person name="Satoh N."/>
            <person name="Nishiyama T."/>
            <person name="Hasebe M."/>
            <person name="Maruyama T."/>
            <person name="Minagawa J."/>
            <person name="Obokata J."/>
            <person name="Shigenobu S."/>
        </authorList>
    </citation>
    <scope>NUCLEOTIDE SEQUENCE [LARGE SCALE GENOMIC DNA]</scope>
</reference>
<comment type="subcellular location">
    <subcellularLocation>
        <location evidence="1">Membrane</location>
        <topology evidence="1">Multi-pass membrane protein</topology>
    </subcellularLocation>
</comment>
<evidence type="ECO:0000256" key="7">
    <source>
        <dbReference type="SAM" id="MobiDB-lite"/>
    </source>
</evidence>
<dbReference type="AlphaFoldDB" id="A0AAV4B6B2"/>
<keyword evidence="10" id="KW-1185">Reference proteome</keyword>
<evidence type="ECO:0000256" key="3">
    <source>
        <dbReference type="ARBA" id="ARBA00022692"/>
    </source>
</evidence>
<dbReference type="GO" id="GO:0016020">
    <property type="term" value="C:membrane"/>
    <property type="evidence" value="ECO:0007669"/>
    <property type="project" value="UniProtKB-SubCell"/>
</dbReference>